<accession>A0A5X6ERY0</accession>
<dbReference type="Pfam" id="PF00577">
    <property type="entry name" value="Usher"/>
    <property type="match status" value="1"/>
</dbReference>
<evidence type="ECO:0000256" key="6">
    <source>
        <dbReference type="ARBA" id="ARBA00023136"/>
    </source>
</evidence>
<dbReference type="PANTHER" id="PTHR30451:SF4">
    <property type="entry name" value="OUTER MEMBRANE USHER PROTEIN YQIG-RELATED"/>
    <property type="match status" value="1"/>
</dbReference>
<dbReference type="InterPro" id="IPR000015">
    <property type="entry name" value="Fimb_usher"/>
</dbReference>
<feature type="non-terminal residue" evidence="10">
    <location>
        <position position="261"/>
    </location>
</feature>
<evidence type="ECO:0000256" key="3">
    <source>
        <dbReference type="ARBA" id="ARBA00022448"/>
    </source>
</evidence>
<evidence type="ECO:0000256" key="7">
    <source>
        <dbReference type="ARBA" id="ARBA00023237"/>
    </source>
</evidence>
<evidence type="ECO:0000313" key="10">
    <source>
        <dbReference type="EMBL" id="ECA3795388.1"/>
    </source>
</evidence>
<feature type="domain" description="PapC N-terminal" evidence="9">
    <location>
        <begin position="23"/>
        <end position="167"/>
    </location>
</feature>
<dbReference type="InterPro" id="IPR037224">
    <property type="entry name" value="PapC_N_sf"/>
</dbReference>
<sequence length="261" mass="29123">MKMKRLALLVTLNILSLPVLATEFSAGFLKNSDHSSVDLSAFSRDGYVAPGDYLLDIYLNDRLIRSQYTVAAVDAGDGRSLFCITPALTDMLGLKEESRRQLAPVEGTDGRCLNLTTADSRVQYSPDNQSLTVTLPQAWMEYQDPDWVPPARWDDGVSAALLDYNLMANRYMPHQGDASTSYSLYGTAGFNPGAWRLRSDYQYNRYDSGNGNVQSDFWLPQTYLFRPLPSLRSKLTLGQTYLSSAIFDSFRFAGITLASDE</sequence>
<proteinExistence type="inferred from homology"/>
<keyword evidence="5 8" id="KW-0732">Signal</keyword>
<dbReference type="Pfam" id="PF13954">
    <property type="entry name" value="PapC_N"/>
    <property type="match status" value="1"/>
</dbReference>
<feature type="signal peptide" evidence="8">
    <location>
        <begin position="1"/>
        <end position="21"/>
    </location>
</feature>
<dbReference type="GO" id="GO:0009297">
    <property type="term" value="P:pilus assembly"/>
    <property type="evidence" value="ECO:0007669"/>
    <property type="project" value="InterPro"/>
</dbReference>
<evidence type="ECO:0000256" key="1">
    <source>
        <dbReference type="ARBA" id="ARBA00004571"/>
    </source>
</evidence>
<evidence type="ECO:0000256" key="5">
    <source>
        <dbReference type="ARBA" id="ARBA00022729"/>
    </source>
</evidence>
<comment type="caution">
    <text evidence="10">The sequence shown here is derived from an EMBL/GenBank/DDBJ whole genome shotgun (WGS) entry which is preliminary data.</text>
</comment>
<evidence type="ECO:0000256" key="8">
    <source>
        <dbReference type="SAM" id="SignalP"/>
    </source>
</evidence>
<gene>
    <name evidence="10" type="ORF">EKG95_27060</name>
</gene>
<comment type="subcellular location">
    <subcellularLocation>
        <location evidence="1">Cell outer membrane</location>
        <topology evidence="1">Multi-pass membrane protein</topology>
    </subcellularLocation>
</comment>
<keyword evidence="6" id="KW-0472">Membrane</keyword>
<feature type="chain" id="PRO_5025049912" evidence="8">
    <location>
        <begin position="22"/>
        <end position="261"/>
    </location>
</feature>
<organism evidence="10">
    <name type="scientific">Salmonella enterica subsp. enterica serovar Aqua</name>
    <dbReference type="NCBI Taxonomy" id="1302615"/>
    <lineage>
        <taxon>Bacteria</taxon>
        <taxon>Pseudomonadati</taxon>
        <taxon>Pseudomonadota</taxon>
        <taxon>Gammaproteobacteria</taxon>
        <taxon>Enterobacterales</taxon>
        <taxon>Enterobacteriaceae</taxon>
        <taxon>Salmonella</taxon>
    </lineage>
</organism>
<keyword evidence="3" id="KW-0813">Transport</keyword>
<name>A0A5X6ERY0_SALET</name>
<protein>
    <submittedName>
        <fullName evidence="10">Fimbrial biogenesis outer membrane usher protein</fullName>
    </submittedName>
</protein>
<reference evidence="10" key="1">
    <citation type="submission" date="2018-12" db="EMBL/GenBank/DDBJ databases">
        <authorList>
            <person name="Ashton P.M."/>
            <person name="Dallman T."/>
            <person name="Nair S."/>
            <person name="De Pinna E."/>
            <person name="Peters T."/>
            <person name="Grant K."/>
        </authorList>
    </citation>
    <scope>NUCLEOTIDE SEQUENCE</scope>
    <source>
        <strain evidence="10">650060</strain>
    </source>
</reference>
<dbReference type="SUPFAM" id="SSF141729">
    <property type="entry name" value="FimD N-terminal domain-like"/>
    <property type="match status" value="1"/>
</dbReference>
<evidence type="ECO:0000259" key="9">
    <source>
        <dbReference type="Pfam" id="PF13954"/>
    </source>
</evidence>
<evidence type="ECO:0000256" key="2">
    <source>
        <dbReference type="ARBA" id="ARBA00008064"/>
    </source>
</evidence>
<keyword evidence="4" id="KW-0812">Transmembrane</keyword>
<dbReference type="PANTHER" id="PTHR30451">
    <property type="entry name" value="OUTER MEMBRANE USHER PROTEIN"/>
    <property type="match status" value="1"/>
</dbReference>
<dbReference type="EMBL" id="AAHUDZ010000087">
    <property type="protein sequence ID" value="ECA3795388.1"/>
    <property type="molecule type" value="Genomic_DNA"/>
</dbReference>
<evidence type="ECO:0000256" key="4">
    <source>
        <dbReference type="ARBA" id="ARBA00022692"/>
    </source>
</evidence>
<dbReference type="Gene3D" id="3.10.20.410">
    <property type="match status" value="1"/>
</dbReference>
<keyword evidence="7" id="KW-0998">Cell outer membrane</keyword>
<dbReference type="AlphaFoldDB" id="A0A5X6ERY0"/>
<dbReference type="GO" id="GO:0009279">
    <property type="term" value="C:cell outer membrane"/>
    <property type="evidence" value="ECO:0007669"/>
    <property type="project" value="UniProtKB-SubCell"/>
</dbReference>
<dbReference type="GO" id="GO:0015473">
    <property type="term" value="F:fimbrial usher porin activity"/>
    <property type="evidence" value="ECO:0007669"/>
    <property type="project" value="InterPro"/>
</dbReference>
<comment type="similarity">
    <text evidence="2">Belongs to the fimbrial export usher family.</text>
</comment>
<dbReference type="InterPro" id="IPR025885">
    <property type="entry name" value="PapC_N"/>
</dbReference>